<dbReference type="GO" id="GO:0019888">
    <property type="term" value="F:protein phosphatase regulator activity"/>
    <property type="evidence" value="ECO:0007669"/>
    <property type="project" value="TreeGrafter"/>
</dbReference>
<dbReference type="EMBL" id="CH940648">
    <property type="protein sequence ID" value="EDW61181.2"/>
    <property type="molecule type" value="Genomic_DNA"/>
</dbReference>
<gene>
    <name evidence="2" type="primary">Dvir\GJ21892</name>
    <name evidence="2" type="ORF">Dvir_GJ21892</name>
</gene>
<name>B4LP12_DROVI</name>
<dbReference type="GO" id="GO:0034976">
    <property type="term" value="P:response to endoplasmic reticulum stress"/>
    <property type="evidence" value="ECO:0007669"/>
    <property type="project" value="TreeGrafter"/>
</dbReference>
<dbReference type="FunCoup" id="B4LP12">
    <property type="interactions" value="3"/>
</dbReference>
<reference evidence="2 3" key="1">
    <citation type="journal article" date="2007" name="Nature">
        <title>Evolution of genes and genomes on the Drosophila phylogeny.</title>
        <authorList>
            <consortium name="Drosophila 12 Genomes Consortium"/>
            <person name="Clark A.G."/>
            <person name="Eisen M.B."/>
            <person name="Smith D.R."/>
            <person name="Bergman C.M."/>
            <person name="Oliver B."/>
            <person name="Markow T.A."/>
            <person name="Kaufman T.C."/>
            <person name="Kellis M."/>
            <person name="Gelbart W."/>
            <person name="Iyer V.N."/>
            <person name="Pollard D.A."/>
            <person name="Sackton T.B."/>
            <person name="Larracuente A.M."/>
            <person name="Singh N.D."/>
            <person name="Abad J.P."/>
            <person name="Abt D.N."/>
            <person name="Adryan B."/>
            <person name="Aguade M."/>
            <person name="Akashi H."/>
            <person name="Anderson W.W."/>
            <person name="Aquadro C.F."/>
            <person name="Ardell D.H."/>
            <person name="Arguello R."/>
            <person name="Artieri C.G."/>
            <person name="Barbash D.A."/>
            <person name="Barker D."/>
            <person name="Barsanti P."/>
            <person name="Batterham P."/>
            <person name="Batzoglou S."/>
            <person name="Begun D."/>
            <person name="Bhutkar A."/>
            <person name="Blanco E."/>
            <person name="Bosak S.A."/>
            <person name="Bradley R.K."/>
            <person name="Brand A.D."/>
            <person name="Brent M.R."/>
            <person name="Brooks A.N."/>
            <person name="Brown R.H."/>
            <person name="Butlin R.K."/>
            <person name="Caggese C."/>
            <person name="Calvi B.R."/>
            <person name="Bernardo de Carvalho A."/>
            <person name="Caspi A."/>
            <person name="Castrezana S."/>
            <person name="Celniker S.E."/>
            <person name="Chang J.L."/>
            <person name="Chapple C."/>
            <person name="Chatterji S."/>
            <person name="Chinwalla A."/>
            <person name="Civetta A."/>
            <person name="Clifton S.W."/>
            <person name="Comeron J.M."/>
            <person name="Costello J.C."/>
            <person name="Coyne J.A."/>
            <person name="Daub J."/>
            <person name="David R.G."/>
            <person name="Delcher A.L."/>
            <person name="Delehaunty K."/>
            <person name="Do C.B."/>
            <person name="Ebling H."/>
            <person name="Edwards K."/>
            <person name="Eickbush T."/>
            <person name="Evans J.D."/>
            <person name="Filipski A."/>
            <person name="Findeiss S."/>
            <person name="Freyhult E."/>
            <person name="Fulton L."/>
            <person name="Fulton R."/>
            <person name="Garcia A.C."/>
            <person name="Gardiner A."/>
            <person name="Garfield D.A."/>
            <person name="Garvin B.E."/>
            <person name="Gibson G."/>
            <person name="Gilbert D."/>
            <person name="Gnerre S."/>
            <person name="Godfrey J."/>
            <person name="Good R."/>
            <person name="Gotea V."/>
            <person name="Gravely B."/>
            <person name="Greenberg A.J."/>
            <person name="Griffiths-Jones S."/>
            <person name="Gross S."/>
            <person name="Guigo R."/>
            <person name="Gustafson E.A."/>
            <person name="Haerty W."/>
            <person name="Hahn M.W."/>
            <person name="Halligan D.L."/>
            <person name="Halpern A.L."/>
            <person name="Halter G.M."/>
            <person name="Han M.V."/>
            <person name="Heger A."/>
            <person name="Hillier L."/>
            <person name="Hinrichs A.S."/>
            <person name="Holmes I."/>
            <person name="Hoskins R.A."/>
            <person name="Hubisz M.J."/>
            <person name="Hultmark D."/>
            <person name="Huntley M.A."/>
            <person name="Jaffe D.B."/>
            <person name="Jagadeeshan S."/>
            <person name="Jeck W.R."/>
            <person name="Johnson J."/>
            <person name="Jones C.D."/>
            <person name="Jordan W.C."/>
            <person name="Karpen G.H."/>
            <person name="Kataoka E."/>
            <person name="Keightley P.D."/>
            <person name="Kheradpour P."/>
            <person name="Kirkness E.F."/>
            <person name="Koerich L.B."/>
            <person name="Kristiansen K."/>
            <person name="Kudrna D."/>
            <person name="Kulathinal R.J."/>
            <person name="Kumar S."/>
            <person name="Kwok R."/>
            <person name="Lander E."/>
            <person name="Langley C.H."/>
            <person name="Lapoint R."/>
            <person name="Lazzaro B.P."/>
            <person name="Lee S.J."/>
            <person name="Levesque L."/>
            <person name="Li R."/>
            <person name="Lin C.F."/>
            <person name="Lin M.F."/>
            <person name="Lindblad-Toh K."/>
            <person name="Llopart A."/>
            <person name="Long M."/>
            <person name="Low L."/>
            <person name="Lozovsky E."/>
            <person name="Lu J."/>
            <person name="Luo M."/>
            <person name="Machado C.A."/>
            <person name="Makalowski W."/>
            <person name="Marzo M."/>
            <person name="Matsuda M."/>
            <person name="Matzkin L."/>
            <person name="McAllister B."/>
            <person name="McBride C.S."/>
            <person name="McKernan B."/>
            <person name="McKernan K."/>
            <person name="Mendez-Lago M."/>
            <person name="Minx P."/>
            <person name="Mollenhauer M.U."/>
            <person name="Montooth K."/>
            <person name="Mount S.M."/>
            <person name="Mu X."/>
            <person name="Myers E."/>
            <person name="Negre B."/>
            <person name="Newfeld S."/>
            <person name="Nielsen R."/>
            <person name="Noor M.A."/>
            <person name="O'Grady P."/>
            <person name="Pachter L."/>
            <person name="Papaceit M."/>
            <person name="Parisi M.J."/>
            <person name="Parisi M."/>
            <person name="Parts L."/>
            <person name="Pedersen J.S."/>
            <person name="Pesole G."/>
            <person name="Phillippy A.M."/>
            <person name="Ponting C.P."/>
            <person name="Pop M."/>
            <person name="Porcelli D."/>
            <person name="Powell J.R."/>
            <person name="Prohaska S."/>
            <person name="Pruitt K."/>
            <person name="Puig M."/>
            <person name="Quesneville H."/>
            <person name="Ram K.R."/>
            <person name="Rand D."/>
            <person name="Rasmussen M.D."/>
            <person name="Reed L.K."/>
            <person name="Reenan R."/>
            <person name="Reily A."/>
            <person name="Remington K.A."/>
            <person name="Rieger T.T."/>
            <person name="Ritchie M.G."/>
            <person name="Robin C."/>
            <person name="Rogers Y.H."/>
            <person name="Rohde C."/>
            <person name="Rozas J."/>
            <person name="Rubenfield M.J."/>
            <person name="Ruiz A."/>
            <person name="Russo S."/>
            <person name="Salzberg S.L."/>
            <person name="Sanchez-Gracia A."/>
            <person name="Saranga D.J."/>
            <person name="Sato H."/>
            <person name="Schaeffer S.W."/>
            <person name="Schatz M.C."/>
            <person name="Schlenke T."/>
            <person name="Schwartz R."/>
            <person name="Segarra C."/>
            <person name="Singh R.S."/>
            <person name="Sirot L."/>
            <person name="Sirota M."/>
            <person name="Sisneros N.B."/>
            <person name="Smith C.D."/>
            <person name="Smith T.F."/>
            <person name="Spieth J."/>
            <person name="Stage D.E."/>
            <person name="Stark A."/>
            <person name="Stephan W."/>
            <person name="Strausberg R.L."/>
            <person name="Strempel S."/>
            <person name="Sturgill D."/>
            <person name="Sutton G."/>
            <person name="Sutton G.G."/>
            <person name="Tao W."/>
            <person name="Teichmann S."/>
            <person name="Tobari Y.N."/>
            <person name="Tomimura Y."/>
            <person name="Tsolas J.M."/>
            <person name="Valente V.L."/>
            <person name="Venter E."/>
            <person name="Venter J.C."/>
            <person name="Vicario S."/>
            <person name="Vieira F.G."/>
            <person name="Vilella A.J."/>
            <person name="Villasante A."/>
            <person name="Walenz B."/>
            <person name="Wang J."/>
            <person name="Wasserman M."/>
            <person name="Watts T."/>
            <person name="Wilson D."/>
            <person name="Wilson R.K."/>
            <person name="Wing R.A."/>
            <person name="Wolfner M.F."/>
            <person name="Wong A."/>
            <person name="Wong G.K."/>
            <person name="Wu C.I."/>
            <person name="Wu G."/>
            <person name="Yamamoto D."/>
            <person name="Yang H.P."/>
            <person name="Yang S.P."/>
            <person name="Yorke J.A."/>
            <person name="Yoshida K."/>
            <person name="Zdobnov E."/>
            <person name="Zhang P."/>
            <person name="Zhang Y."/>
            <person name="Zimin A.V."/>
            <person name="Baldwin J."/>
            <person name="Abdouelleil A."/>
            <person name="Abdulkadir J."/>
            <person name="Abebe A."/>
            <person name="Abera B."/>
            <person name="Abreu J."/>
            <person name="Acer S.C."/>
            <person name="Aftuck L."/>
            <person name="Alexander A."/>
            <person name="An P."/>
            <person name="Anderson E."/>
            <person name="Anderson S."/>
            <person name="Arachi H."/>
            <person name="Azer M."/>
            <person name="Bachantsang P."/>
            <person name="Barry A."/>
            <person name="Bayul T."/>
            <person name="Berlin A."/>
            <person name="Bessette D."/>
            <person name="Bloom T."/>
            <person name="Blye J."/>
            <person name="Boguslavskiy L."/>
            <person name="Bonnet C."/>
            <person name="Boukhgalter B."/>
            <person name="Bourzgui I."/>
            <person name="Brown A."/>
            <person name="Cahill P."/>
            <person name="Channer S."/>
            <person name="Cheshatsang Y."/>
            <person name="Chuda L."/>
            <person name="Citroen M."/>
            <person name="Collymore A."/>
            <person name="Cooke P."/>
            <person name="Costello M."/>
            <person name="D'Aco K."/>
            <person name="Daza R."/>
            <person name="De Haan G."/>
            <person name="DeGray S."/>
            <person name="DeMaso C."/>
            <person name="Dhargay N."/>
            <person name="Dooley K."/>
            <person name="Dooley E."/>
            <person name="Doricent M."/>
            <person name="Dorje P."/>
            <person name="Dorjee K."/>
            <person name="Dupes A."/>
            <person name="Elong R."/>
            <person name="Falk J."/>
            <person name="Farina A."/>
            <person name="Faro S."/>
            <person name="Ferguson D."/>
            <person name="Fisher S."/>
            <person name="Foley C.D."/>
            <person name="Franke A."/>
            <person name="Friedrich D."/>
            <person name="Gadbois L."/>
            <person name="Gearin G."/>
            <person name="Gearin C.R."/>
            <person name="Giannoukos G."/>
            <person name="Goode T."/>
            <person name="Graham J."/>
            <person name="Grandbois E."/>
            <person name="Grewal S."/>
            <person name="Gyaltsen K."/>
            <person name="Hafez N."/>
            <person name="Hagos B."/>
            <person name="Hall J."/>
            <person name="Henson C."/>
            <person name="Hollinger A."/>
            <person name="Honan T."/>
            <person name="Huard M.D."/>
            <person name="Hughes L."/>
            <person name="Hurhula B."/>
            <person name="Husby M.E."/>
            <person name="Kamat A."/>
            <person name="Kanga B."/>
            <person name="Kashin S."/>
            <person name="Khazanovich D."/>
            <person name="Kisner P."/>
            <person name="Lance K."/>
            <person name="Lara M."/>
            <person name="Lee W."/>
            <person name="Lennon N."/>
            <person name="Letendre F."/>
            <person name="LeVine R."/>
            <person name="Lipovsky A."/>
            <person name="Liu X."/>
            <person name="Liu J."/>
            <person name="Liu S."/>
            <person name="Lokyitsang T."/>
            <person name="Lokyitsang Y."/>
            <person name="Lubonja R."/>
            <person name="Lui A."/>
            <person name="MacDonald P."/>
            <person name="Magnisalis V."/>
            <person name="Maru K."/>
            <person name="Matthews C."/>
            <person name="McCusker W."/>
            <person name="McDonough S."/>
            <person name="Mehta T."/>
            <person name="Meldrim J."/>
            <person name="Meneus L."/>
            <person name="Mihai O."/>
            <person name="Mihalev A."/>
            <person name="Mihova T."/>
            <person name="Mittelman R."/>
            <person name="Mlenga V."/>
            <person name="Montmayeur A."/>
            <person name="Mulrain L."/>
            <person name="Navidi A."/>
            <person name="Naylor J."/>
            <person name="Negash T."/>
            <person name="Nguyen T."/>
            <person name="Nguyen N."/>
            <person name="Nicol R."/>
            <person name="Norbu C."/>
            <person name="Norbu N."/>
            <person name="Novod N."/>
            <person name="O'Neill B."/>
            <person name="Osman S."/>
            <person name="Markiewicz E."/>
            <person name="Oyono O.L."/>
            <person name="Patti C."/>
            <person name="Phunkhang P."/>
            <person name="Pierre F."/>
            <person name="Priest M."/>
            <person name="Raghuraman S."/>
            <person name="Rege F."/>
            <person name="Reyes R."/>
            <person name="Rise C."/>
            <person name="Rogov P."/>
            <person name="Ross K."/>
            <person name="Ryan E."/>
            <person name="Settipalli S."/>
            <person name="Shea T."/>
            <person name="Sherpa N."/>
            <person name="Shi L."/>
            <person name="Shih D."/>
            <person name="Sparrow T."/>
            <person name="Spaulding J."/>
            <person name="Stalker J."/>
            <person name="Stange-Thomann N."/>
            <person name="Stavropoulos S."/>
            <person name="Stone C."/>
            <person name="Strader C."/>
            <person name="Tesfaye S."/>
            <person name="Thomson T."/>
            <person name="Thoulutsang Y."/>
            <person name="Thoulutsang D."/>
            <person name="Topham K."/>
            <person name="Topping I."/>
            <person name="Tsamla T."/>
            <person name="Vassiliev H."/>
            <person name="Vo A."/>
            <person name="Wangchuk T."/>
            <person name="Wangdi T."/>
            <person name="Weiand M."/>
            <person name="Wilkinson J."/>
            <person name="Wilson A."/>
            <person name="Yadav S."/>
            <person name="Young G."/>
            <person name="Yu Q."/>
            <person name="Zembek L."/>
            <person name="Zhong D."/>
            <person name="Zimmer A."/>
            <person name="Zwirko Z."/>
            <person name="Jaffe D.B."/>
            <person name="Alvarez P."/>
            <person name="Brockman W."/>
            <person name="Butler J."/>
            <person name="Chin C."/>
            <person name="Gnerre S."/>
            <person name="Grabherr M."/>
            <person name="Kleber M."/>
            <person name="Mauceli E."/>
            <person name="MacCallum I."/>
        </authorList>
    </citation>
    <scope>NUCLEOTIDE SEQUENCE [LARGE SCALE GENOMIC DNA]</scope>
    <source>
        <strain evidence="3">Tucson 15010-1051.87</strain>
    </source>
</reference>
<dbReference type="InterPro" id="IPR051254">
    <property type="entry name" value="PPP1R15"/>
</dbReference>
<organism evidence="2 3">
    <name type="scientific">Drosophila virilis</name>
    <name type="common">Fruit fly</name>
    <dbReference type="NCBI Taxonomy" id="7244"/>
    <lineage>
        <taxon>Eukaryota</taxon>
        <taxon>Metazoa</taxon>
        <taxon>Ecdysozoa</taxon>
        <taxon>Arthropoda</taxon>
        <taxon>Hexapoda</taxon>
        <taxon>Insecta</taxon>
        <taxon>Pterygota</taxon>
        <taxon>Neoptera</taxon>
        <taxon>Endopterygota</taxon>
        <taxon>Diptera</taxon>
        <taxon>Brachycera</taxon>
        <taxon>Muscomorpha</taxon>
        <taxon>Ephydroidea</taxon>
        <taxon>Drosophilidae</taxon>
        <taxon>Drosophila</taxon>
    </lineage>
</organism>
<sequence length="262" mass="30078">MIDIMSSPIHNHYRFAATRHTQSSDSDKSELLNNPEEGSTNILLDDLQPQPLAAAMYSLQLVADVVNKMQSALHQKPKNIVDSRPAPSFCYFFIDMQPQSGNNYNYSHYNLDSCQSYKNMSDKEYLSRSPLTVEAAVFKLKRQRSISECSDDSFICFEEDSESIDSAAVGCSDCNAADKISDSYNNSQEVQKRVRFNLKPKVHVMHAWDFAYRAARKGDWQEVARDRDRFQQRINRIAPILNNVLSSNHREKVYTARFLDIK</sequence>
<dbReference type="eggNOG" id="ENOG502S745">
    <property type="taxonomic scope" value="Eukaryota"/>
</dbReference>
<dbReference type="PANTHER" id="PTHR16489">
    <property type="entry name" value="GH11727P"/>
    <property type="match status" value="1"/>
</dbReference>
<dbReference type="PANTHER" id="PTHR16489:SF12">
    <property type="entry name" value="GH11727P"/>
    <property type="match status" value="1"/>
</dbReference>
<evidence type="ECO:0000313" key="3">
    <source>
        <dbReference type="Proteomes" id="UP000008792"/>
    </source>
</evidence>
<evidence type="ECO:0000313" key="2">
    <source>
        <dbReference type="EMBL" id="EDW61181.2"/>
    </source>
</evidence>
<dbReference type="OrthoDB" id="5976067at2759"/>
<dbReference type="Proteomes" id="UP000008792">
    <property type="component" value="Unassembled WGS sequence"/>
</dbReference>
<proteinExistence type="predicted"/>
<keyword evidence="3" id="KW-1185">Reference proteome</keyword>
<evidence type="ECO:0000256" key="1">
    <source>
        <dbReference type="SAM" id="MobiDB-lite"/>
    </source>
</evidence>
<dbReference type="HOGENOM" id="CLU_2783182_0_0_1"/>
<dbReference type="GO" id="GO:0005783">
    <property type="term" value="C:endoplasmic reticulum"/>
    <property type="evidence" value="ECO:0007669"/>
    <property type="project" value="TreeGrafter"/>
</dbReference>
<accession>B4LP12</accession>
<dbReference type="InParanoid" id="B4LP12"/>
<dbReference type="AlphaFoldDB" id="B4LP12"/>
<dbReference type="GO" id="GO:0000164">
    <property type="term" value="C:protein phosphatase type 1 complex"/>
    <property type="evidence" value="ECO:0007669"/>
    <property type="project" value="TreeGrafter"/>
</dbReference>
<protein>
    <submittedName>
        <fullName evidence="2">Uncharacterized protein</fullName>
    </submittedName>
</protein>
<feature type="region of interest" description="Disordered" evidence="1">
    <location>
        <begin position="15"/>
        <end position="39"/>
    </location>
</feature>